<organism evidence="2 3">
    <name type="scientific">Paenibacillus validus</name>
    <dbReference type="NCBI Taxonomy" id="44253"/>
    <lineage>
        <taxon>Bacteria</taxon>
        <taxon>Bacillati</taxon>
        <taxon>Bacillota</taxon>
        <taxon>Bacilli</taxon>
        <taxon>Bacillales</taxon>
        <taxon>Paenibacillaceae</taxon>
        <taxon>Paenibacillus</taxon>
    </lineage>
</organism>
<accession>A0A7X2ZD11</accession>
<name>A0A7X2ZD11_9BACL</name>
<protein>
    <submittedName>
        <fullName evidence="2">Uncharacterized protein</fullName>
    </submittedName>
</protein>
<sequence length="86" mass="9499">MPSGHTIDRSEAKELSVKDWILTMIILAIPIVNIIMLFVWGFGEGTNPNKRNYARAALIIAAIAIVLYLIFAIVFFVVLSASMSMS</sequence>
<dbReference type="EMBL" id="WNZX01000012">
    <property type="protein sequence ID" value="MUG72065.1"/>
    <property type="molecule type" value="Genomic_DNA"/>
</dbReference>
<keyword evidence="1" id="KW-1133">Transmembrane helix</keyword>
<comment type="caution">
    <text evidence="2">The sequence shown here is derived from an EMBL/GenBank/DDBJ whole genome shotgun (WGS) entry which is preliminary data.</text>
</comment>
<gene>
    <name evidence="2" type="ORF">GNP93_15440</name>
</gene>
<feature type="transmembrane region" description="Helical" evidence="1">
    <location>
        <begin position="54"/>
        <end position="79"/>
    </location>
</feature>
<proteinExistence type="predicted"/>
<evidence type="ECO:0000313" key="3">
    <source>
        <dbReference type="Proteomes" id="UP000450917"/>
    </source>
</evidence>
<dbReference type="RefSeq" id="WP_127606791.1">
    <property type="nucleotide sequence ID" value="NZ_JARTHJ010000084.1"/>
</dbReference>
<keyword evidence="1" id="KW-0472">Membrane</keyword>
<reference evidence="2 3" key="1">
    <citation type="submission" date="2019-11" db="EMBL/GenBank/DDBJ databases">
        <title>Draft genome sequences of five Paenibacillus species of dairy origin.</title>
        <authorList>
            <person name="Olajide A.M."/>
            <person name="Chen S."/>
            <person name="Lapointe G."/>
        </authorList>
    </citation>
    <scope>NUCLEOTIDE SEQUENCE [LARGE SCALE GENOMIC DNA]</scope>
    <source>
        <strain evidence="2 3">2CS3</strain>
    </source>
</reference>
<feature type="transmembrane region" description="Helical" evidence="1">
    <location>
        <begin position="20"/>
        <end position="42"/>
    </location>
</feature>
<evidence type="ECO:0000313" key="2">
    <source>
        <dbReference type="EMBL" id="MUG72065.1"/>
    </source>
</evidence>
<keyword evidence="3" id="KW-1185">Reference proteome</keyword>
<keyword evidence="1" id="KW-0812">Transmembrane</keyword>
<dbReference type="Proteomes" id="UP000450917">
    <property type="component" value="Unassembled WGS sequence"/>
</dbReference>
<dbReference type="AlphaFoldDB" id="A0A7X2ZD11"/>
<evidence type="ECO:0000256" key="1">
    <source>
        <dbReference type="SAM" id="Phobius"/>
    </source>
</evidence>